<dbReference type="PANTHER" id="PTHR43176">
    <property type="entry name" value="3-HYDROXYISOBUTYRYL-COA HYDROLASE-RELATED"/>
    <property type="match status" value="1"/>
</dbReference>
<keyword evidence="3" id="KW-0378">Hydrolase</keyword>
<sequence length="179" mass="18713">MSASGVRTSLAPNGVVQVELDRGGKLNALNRPMWEAIADAVETSPDAPLVITSADPKAFSAGGDVTAIAGGPPKDVVDFLHLEYATLDALRERRNTIAVSDGIVMGAGAGVFMACATRVVTERARFAMPEVRIALVPDAGALRFLSKHCEPAVARFLAVTGYNLNAHDLVACGLATHFV</sequence>
<evidence type="ECO:0000313" key="5">
    <source>
        <dbReference type="EMBL" id="EGB09477.1"/>
    </source>
</evidence>
<dbReference type="InterPro" id="IPR029045">
    <property type="entry name" value="ClpP/crotonase-like_dom_sf"/>
</dbReference>
<evidence type="ECO:0000256" key="3">
    <source>
        <dbReference type="ARBA" id="ARBA00022801"/>
    </source>
</evidence>
<dbReference type="InterPro" id="IPR045004">
    <property type="entry name" value="ECH_dom"/>
</dbReference>
<dbReference type="EC" id="3.1.2.4" evidence="2"/>
<gene>
    <name evidence="5" type="ORF">AURANDRAFT_24144</name>
</gene>
<organism evidence="6">
    <name type="scientific">Aureococcus anophagefferens</name>
    <name type="common">Harmful bloom alga</name>
    <dbReference type="NCBI Taxonomy" id="44056"/>
    <lineage>
        <taxon>Eukaryota</taxon>
        <taxon>Sar</taxon>
        <taxon>Stramenopiles</taxon>
        <taxon>Ochrophyta</taxon>
        <taxon>Pelagophyceae</taxon>
        <taxon>Pelagomonadales</taxon>
        <taxon>Pelagomonadaceae</taxon>
        <taxon>Aureococcus</taxon>
    </lineage>
</organism>
<evidence type="ECO:0000259" key="4">
    <source>
        <dbReference type="Pfam" id="PF16113"/>
    </source>
</evidence>
<feature type="domain" description="Enoyl-CoA hydratase/isomerase" evidence="4">
    <location>
        <begin position="18"/>
        <end position="179"/>
    </location>
</feature>
<name>F0Y5E1_AURAN</name>
<dbReference type="CDD" id="cd06558">
    <property type="entry name" value="crotonase-like"/>
    <property type="match status" value="1"/>
</dbReference>
<dbReference type="GeneID" id="20219869"/>
<accession>F0Y5E1</accession>
<dbReference type="Gene3D" id="3.90.226.10">
    <property type="entry name" value="2-enoyl-CoA Hydratase, Chain A, domain 1"/>
    <property type="match status" value="1"/>
</dbReference>
<dbReference type="AlphaFoldDB" id="F0Y5E1"/>
<dbReference type="InterPro" id="IPR032259">
    <property type="entry name" value="HIBYL-CoA-H"/>
</dbReference>
<evidence type="ECO:0000256" key="2">
    <source>
        <dbReference type="ARBA" id="ARBA00011915"/>
    </source>
</evidence>
<dbReference type="GO" id="GO:0003860">
    <property type="term" value="F:3-hydroxyisobutyryl-CoA hydrolase activity"/>
    <property type="evidence" value="ECO:0007669"/>
    <property type="project" value="UniProtKB-EC"/>
</dbReference>
<proteinExistence type="predicted"/>
<dbReference type="KEGG" id="aaf:AURANDRAFT_24144"/>
<dbReference type="GO" id="GO:0006574">
    <property type="term" value="P:L-valine catabolic process"/>
    <property type="evidence" value="ECO:0007669"/>
    <property type="project" value="TreeGrafter"/>
</dbReference>
<protein>
    <recommendedName>
        <fullName evidence="2">3-hydroxyisobutyryl-CoA hydrolase</fullName>
        <ecNumber evidence="2">3.1.2.4</ecNumber>
    </recommendedName>
</protein>
<evidence type="ECO:0000256" key="1">
    <source>
        <dbReference type="ARBA" id="ARBA00001709"/>
    </source>
</evidence>
<reference evidence="5 6" key="1">
    <citation type="journal article" date="2011" name="Proc. Natl. Acad. Sci. U.S.A.">
        <title>Niche of harmful alga Aureococcus anophagefferens revealed through ecogenomics.</title>
        <authorList>
            <person name="Gobler C.J."/>
            <person name="Berry D.L."/>
            <person name="Dyhrman S.T."/>
            <person name="Wilhelm S.W."/>
            <person name="Salamov A."/>
            <person name="Lobanov A.V."/>
            <person name="Zhang Y."/>
            <person name="Collier J.L."/>
            <person name="Wurch L.L."/>
            <person name="Kustka A.B."/>
            <person name="Dill B.D."/>
            <person name="Shah M."/>
            <person name="VerBerkmoes N.C."/>
            <person name="Kuo A."/>
            <person name="Terry A."/>
            <person name="Pangilinan J."/>
            <person name="Lindquist E.A."/>
            <person name="Lucas S."/>
            <person name="Paulsen I.T."/>
            <person name="Hattenrath-Lehmann T.K."/>
            <person name="Talmage S.C."/>
            <person name="Walker E.A."/>
            <person name="Koch F."/>
            <person name="Burson A.M."/>
            <person name="Marcoval M.A."/>
            <person name="Tang Y.Z."/>
            <person name="Lecleir G.R."/>
            <person name="Coyne K.J."/>
            <person name="Berg G.M."/>
            <person name="Bertrand E.M."/>
            <person name="Saito M.A."/>
            <person name="Gladyshev V.N."/>
            <person name="Grigoriev I.V."/>
        </authorList>
    </citation>
    <scope>NUCLEOTIDE SEQUENCE [LARGE SCALE GENOMIC DNA]</scope>
    <source>
        <strain evidence="6">CCMP 1984</strain>
    </source>
</reference>
<dbReference type="Proteomes" id="UP000002729">
    <property type="component" value="Unassembled WGS sequence"/>
</dbReference>
<dbReference type="OrthoDB" id="1737613at2759"/>
<keyword evidence="6" id="KW-1185">Reference proteome</keyword>
<dbReference type="InParanoid" id="F0Y5E1"/>
<dbReference type="SUPFAM" id="SSF52096">
    <property type="entry name" value="ClpP/crotonase"/>
    <property type="match status" value="1"/>
</dbReference>
<dbReference type="PANTHER" id="PTHR43176:SF3">
    <property type="entry name" value="3-HYDROXYISOBUTYRYL-COA HYDROLASE, MITOCHONDRIAL"/>
    <property type="match status" value="1"/>
</dbReference>
<comment type="catalytic activity">
    <reaction evidence="1">
        <text>3-hydroxy-2-methylpropanoyl-CoA + H2O = 3-hydroxy-2-methylpropanoate + CoA + H(+)</text>
        <dbReference type="Rhea" id="RHEA:20888"/>
        <dbReference type="ChEBI" id="CHEBI:11805"/>
        <dbReference type="ChEBI" id="CHEBI:15377"/>
        <dbReference type="ChEBI" id="CHEBI:15378"/>
        <dbReference type="ChEBI" id="CHEBI:57287"/>
        <dbReference type="ChEBI" id="CHEBI:57340"/>
        <dbReference type="EC" id="3.1.2.4"/>
    </reaction>
</comment>
<feature type="non-terminal residue" evidence="5">
    <location>
        <position position="179"/>
    </location>
</feature>
<dbReference type="RefSeq" id="XP_009035541.1">
    <property type="nucleotide sequence ID" value="XM_009037293.1"/>
</dbReference>
<dbReference type="Pfam" id="PF16113">
    <property type="entry name" value="ECH_2"/>
    <property type="match status" value="1"/>
</dbReference>
<dbReference type="EMBL" id="GL833125">
    <property type="protein sequence ID" value="EGB09477.1"/>
    <property type="molecule type" value="Genomic_DNA"/>
</dbReference>
<dbReference type="OMA" id="NCLTFEM"/>
<evidence type="ECO:0000313" key="6">
    <source>
        <dbReference type="Proteomes" id="UP000002729"/>
    </source>
</evidence>